<dbReference type="InterPro" id="IPR001646">
    <property type="entry name" value="5peptide_repeat"/>
</dbReference>
<dbReference type="PANTHER" id="PTHR14136:SF17">
    <property type="entry name" value="BTB_POZ DOMAIN-CONTAINING PROTEIN KCTD9"/>
    <property type="match status" value="1"/>
</dbReference>
<dbReference type="InterPro" id="IPR051082">
    <property type="entry name" value="Pentapeptide-BTB/POZ_domain"/>
</dbReference>
<reference evidence="3 4" key="1">
    <citation type="submission" date="2017-06" db="EMBL/GenBank/DDBJ databases">
        <title>Genome sequencing of cyanobaciteial culture collection at National Institute for Environmental Studies (NIES).</title>
        <authorList>
            <person name="Hirose Y."/>
            <person name="Shimura Y."/>
            <person name="Fujisawa T."/>
            <person name="Nakamura Y."/>
            <person name="Kawachi M."/>
        </authorList>
    </citation>
    <scope>NUCLEOTIDE SEQUENCE [LARGE SCALE GENOMIC DNA]</scope>
    <source>
        <strain evidence="3 4">NIES-2135</strain>
    </source>
</reference>
<dbReference type="AlphaFoldDB" id="A0A1Z4J9K0"/>
<dbReference type="Pfam" id="PF05729">
    <property type="entry name" value="NACHT"/>
    <property type="match status" value="1"/>
</dbReference>
<dbReference type="InterPro" id="IPR054568">
    <property type="entry name" value="NNH3"/>
</dbReference>
<sequence>MTIEQMAMATKIGSFLAKLGSKQAVELTKQVTDSTKAVFDLAKTIKEKPLDGELLKTVQPYVGQMASLLDVLNSPLGLMVKEVVPFASIAVTLLNLVCEATKKDPTLEECIIALVQAAYLESVRGQLAEDQKLLARIGEKQCSKPERILKFAEVEISDREAKKAITSFPDSELAHQLSQILQARLEDAGMATNKAELFCDRVSWAVPRILIQELAKAADQLKPLADFYRMNGQAVWERLQSLDDYLAREIAPKPSETVFDEERLTYQDLYVRLKVQLLDQDGKPLEEELIDLETWAEQQLLNSTGQVIFIQGEAGRGKSVFCRMFSDRVRRTLPFSPIVIRLRYLRSLANNLTQTLESYLQNLDFVTSDSSWLTDRNTRFLFLLDGFDELLLEGRSSGGLKEFLTQVEDFQRSSHHRFVITGRPLSLQGIDRVITQSKKLVRVAILPMEDAIRERWLSQWAQHFGTDEAHAFSKFLADCPTEVNDELAREPLLLYLLARLHREKRLDAEMLRTEEKIEAKVRIYDTAVNWVIDKQRENENFRLTGLESDELRRFLTEAALCVVQAGNEFAPIRMLEMRCVKDTNNPIAKLIQKARQETQTDEAKALNSLLTAFYIQPASGDKGGSVEFTHKSFGEFLCAERLKDAIESWTESRRNKDFYLRTEQLNQEIYDLLGSKVLTVEIVECLMEQLRQSGRFKPIELFERLHDFYDAWCEGTFIDALPDENLPQRKMRLLREQLPEQEKSLGIRQVDIYAGLNVMILLLKLHRTAQEKEELKEKIVFYPSGQVVEGERYTSRLLKIISYSSCVELAGFSSIVGAFLSYANLTSANLTSANLTSANLTSANLTSAYLTSAYLHGADLSSADLSSAYLSSADLYGADLSSANLSSADLYGADLSSANLYGANLTRANLDSADLYGASLYGANLYGADLSSANLYGANLTRANLDSAYLHGADLTSADLISADLTSAILDNISWNEETNWEGVRGLETAINVPIALKQQLGLE</sequence>
<keyword evidence="4" id="KW-1185">Reference proteome</keyword>
<dbReference type="Pfam" id="PF00805">
    <property type="entry name" value="Pentapeptide"/>
    <property type="match status" value="2"/>
</dbReference>
<evidence type="ECO:0000313" key="3">
    <source>
        <dbReference type="EMBL" id="BAY53434.1"/>
    </source>
</evidence>
<evidence type="ECO:0000259" key="1">
    <source>
        <dbReference type="Pfam" id="PF05729"/>
    </source>
</evidence>
<dbReference type="Proteomes" id="UP000217895">
    <property type="component" value="Chromosome"/>
</dbReference>
<evidence type="ECO:0000313" key="4">
    <source>
        <dbReference type="Proteomes" id="UP000217895"/>
    </source>
</evidence>
<dbReference type="InterPro" id="IPR007111">
    <property type="entry name" value="NACHT_NTPase"/>
</dbReference>
<dbReference type="Pfam" id="PF22735">
    <property type="entry name" value="NNH3"/>
    <property type="match status" value="1"/>
</dbReference>
<dbReference type="PANTHER" id="PTHR14136">
    <property type="entry name" value="BTB_POZ DOMAIN-CONTAINING PROTEIN KCTD9"/>
    <property type="match status" value="1"/>
</dbReference>
<organism evidence="3 4">
    <name type="scientific">Leptolyngbya boryana NIES-2135</name>
    <dbReference type="NCBI Taxonomy" id="1973484"/>
    <lineage>
        <taxon>Bacteria</taxon>
        <taxon>Bacillati</taxon>
        <taxon>Cyanobacteriota</taxon>
        <taxon>Cyanophyceae</taxon>
        <taxon>Leptolyngbyales</taxon>
        <taxon>Leptolyngbyaceae</taxon>
        <taxon>Leptolyngbya group</taxon>
        <taxon>Leptolyngbya</taxon>
    </lineage>
</organism>
<dbReference type="EMBL" id="AP018203">
    <property type="protein sequence ID" value="BAY53434.1"/>
    <property type="molecule type" value="Genomic_DNA"/>
</dbReference>
<dbReference type="InterPro" id="IPR027417">
    <property type="entry name" value="P-loop_NTPase"/>
</dbReference>
<gene>
    <name evidence="3" type="ORF">NIES2135_02390</name>
</gene>
<name>A0A1Z4J9K0_LEPBY</name>
<dbReference type="SUPFAM" id="SSF141571">
    <property type="entry name" value="Pentapeptide repeat-like"/>
    <property type="match status" value="1"/>
</dbReference>
<dbReference type="Gene3D" id="3.40.50.300">
    <property type="entry name" value="P-loop containing nucleotide triphosphate hydrolases"/>
    <property type="match status" value="1"/>
</dbReference>
<accession>A0A1Z4J9K0</accession>
<dbReference type="SUPFAM" id="SSF52540">
    <property type="entry name" value="P-loop containing nucleoside triphosphate hydrolases"/>
    <property type="match status" value="1"/>
</dbReference>
<feature type="domain" description="NACHT N-terminal Helical" evidence="2">
    <location>
        <begin position="56"/>
        <end position="262"/>
    </location>
</feature>
<proteinExistence type="predicted"/>
<dbReference type="Gene3D" id="2.160.20.80">
    <property type="entry name" value="E3 ubiquitin-protein ligase SopA"/>
    <property type="match status" value="1"/>
</dbReference>
<protein>
    <submittedName>
        <fullName evidence="3">Pentapeptide repeat-containing protein</fullName>
    </submittedName>
</protein>
<feature type="domain" description="NACHT" evidence="1">
    <location>
        <begin position="307"/>
        <end position="461"/>
    </location>
</feature>
<evidence type="ECO:0000259" key="2">
    <source>
        <dbReference type="Pfam" id="PF22735"/>
    </source>
</evidence>